<reference evidence="3" key="1">
    <citation type="submission" date="2016-02" db="EMBL/GenBank/DDBJ databases">
        <authorList>
            <person name="Dunlap C."/>
        </authorList>
    </citation>
    <scope>NUCLEOTIDE SEQUENCE [LARGE SCALE GENOMIC DNA]</scope>
    <source>
        <strain evidence="3">NRRL B-41092</strain>
    </source>
</reference>
<dbReference type="InterPro" id="IPR010982">
    <property type="entry name" value="Lambda_DNA-bd_dom_sf"/>
</dbReference>
<dbReference type="GO" id="GO:0003677">
    <property type="term" value="F:DNA binding"/>
    <property type="evidence" value="ECO:0007669"/>
    <property type="project" value="InterPro"/>
</dbReference>
<sequence length="91" mass="10736">MYVELTLKEVYLMKQWKPISPRLNELMFEYNVSIDDLVNRTGYPRQRINDYVSGVKANMNLATGMTFADAIGCSIEELYEWNHKERRIVKS</sequence>
<gene>
    <name evidence="2" type="ORF">AXI58_10710</name>
</gene>
<accession>A0A150FCE0</accession>
<comment type="caution">
    <text evidence="2">The sequence shown here is derived from an EMBL/GenBank/DDBJ whole genome shotgun (WGS) entry which is preliminary data.</text>
</comment>
<evidence type="ECO:0000313" key="2">
    <source>
        <dbReference type="EMBL" id="KXZ22443.1"/>
    </source>
</evidence>
<organism evidence="2 3">
    <name type="scientific">Bacillus nakamurai</name>
    <dbReference type="NCBI Taxonomy" id="1793963"/>
    <lineage>
        <taxon>Bacteria</taxon>
        <taxon>Bacillati</taxon>
        <taxon>Bacillota</taxon>
        <taxon>Bacilli</taxon>
        <taxon>Bacillales</taxon>
        <taxon>Bacillaceae</taxon>
        <taxon>Bacillus</taxon>
    </lineage>
</organism>
<dbReference type="Proteomes" id="UP000075430">
    <property type="component" value="Unassembled WGS sequence"/>
</dbReference>
<keyword evidence="3" id="KW-1185">Reference proteome</keyword>
<feature type="domain" description="HTH cro/C1-type" evidence="1">
    <location>
        <begin position="22"/>
        <end position="78"/>
    </location>
</feature>
<evidence type="ECO:0000259" key="1">
    <source>
        <dbReference type="SMART" id="SM00530"/>
    </source>
</evidence>
<dbReference type="InterPro" id="IPR001387">
    <property type="entry name" value="Cro/C1-type_HTH"/>
</dbReference>
<dbReference type="SUPFAM" id="SSF47413">
    <property type="entry name" value="lambda repressor-like DNA-binding domains"/>
    <property type="match status" value="1"/>
</dbReference>
<dbReference type="Pfam" id="PF13443">
    <property type="entry name" value="HTH_26"/>
    <property type="match status" value="1"/>
</dbReference>
<dbReference type="SMART" id="SM00530">
    <property type="entry name" value="HTH_XRE"/>
    <property type="match status" value="1"/>
</dbReference>
<dbReference type="Gene3D" id="1.10.260.40">
    <property type="entry name" value="lambda repressor-like DNA-binding domains"/>
    <property type="match status" value="1"/>
</dbReference>
<dbReference type="EMBL" id="LSBA01000005">
    <property type="protein sequence ID" value="KXZ22443.1"/>
    <property type="molecule type" value="Genomic_DNA"/>
</dbReference>
<evidence type="ECO:0000313" key="3">
    <source>
        <dbReference type="Proteomes" id="UP000075430"/>
    </source>
</evidence>
<dbReference type="AlphaFoldDB" id="A0A150FCE0"/>
<protein>
    <recommendedName>
        <fullName evidence="1">HTH cro/C1-type domain-containing protein</fullName>
    </recommendedName>
</protein>
<name>A0A150FCE0_9BACI</name>
<proteinExistence type="predicted"/>